<proteinExistence type="predicted"/>
<evidence type="ECO:0000313" key="2">
    <source>
        <dbReference type="EMBL" id="USW51462.1"/>
    </source>
</evidence>
<evidence type="ECO:0000313" key="3">
    <source>
        <dbReference type="Proteomes" id="UP001056384"/>
    </source>
</evidence>
<protein>
    <submittedName>
        <fullName evidence="2">Uncharacterized protein</fullName>
    </submittedName>
</protein>
<feature type="region of interest" description="Disordered" evidence="1">
    <location>
        <begin position="1"/>
        <end position="43"/>
    </location>
</feature>
<feature type="region of interest" description="Disordered" evidence="1">
    <location>
        <begin position="209"/>
        <end position="276"/>
    </location>
</feature>
<keyword evidence="3" id="KW-1185">Reference proteome</keyword>
<evidence type="ECO:0000256" key="1">
    <source>
        <dbReference type="SAM" id="MobiDB-lite"/>
    </source>
</evidence>
<dbReference type="Proteomes" id="UP001056384">
    <property type="component" value="Chromosome 3"/>
</dbReference>
<name>A0A9Q9ASZ8_9PEZI</name>
<dbReference type="OrthoDB" id="3644626at2759"/>
<reference evidence="2" key="1">
    <citation type="submission" date="2022-06" db="EMBL/GenBank/DDBJ databases">
        <title>Complete genome sequences of two strains of the flax pathogen Septoria linicola.</title>
        <authorList>
            <person name="Lapalu N."/>
            <person name="Simon A."/>
            <person name="Demenou B."/>
            <person name="Paumier D."/>
            <person name="Guillot M.-P."/>
            <person name="Gout L."/>
            <person name="Valade R."/>
        </authorList>
    </citation>
    <scope>NUCLEOTIDE SEQUENCE</scope>
    <source>
        <strain evidence="2">SE15195</strain>
    </source>
</reference>
<dbReference type="AlphaFoldDB" id="A0A9Q9ASZ8"/>
<feature type="region of interest" description="Disordered" evidence="1">
    <location>
        <begin position="109"/>
        <end position="138"/>
    </location>
</feature>
<feature type="compositionally biased region" description="Low complexity" evidence="1">
    <location>
        <begin position="229"/>
        <end position="248"/>
    </location>
</feature>
<accession>A0A9Q9ASZ8</accession>
<feature type="compositionally biased region" description="Basic and acidic residues" evidence="1">
    <location>
        <begin position="123"/>
        <end position="138"/>
    </location>
</feature>
<gene>
    <name evidence="2" type="ORF">Slin15195_G047810</name>
</gene>
<organism evidence="2 3">
    <name type="scientific">Septoria linicola</name>
    <dbReference type="NCBI Taxonomy" id="215465"/>
    <lineage>
        <taxon>Eukaryota</taxon>
        <taxon>Fungi</taxon>
        <taxon>Dikarya</taxon>
        <taxon>Ascomycota</taxon>
        <taxon>Pezizomycotina</taxon>
        <taxon>Dothideomycetes</taxon>
        <taxon>Dothideomycetidae</taxon>
        <taxon>Mycosphaerellales</taxon>
        <taxon>Mycosphaerellaceae</taxon>
        <taxon>Septoria</taxon>
    </lineage>
</organism>
<sequence length="276" mass="30890">MKPPSETMEGQPHVPIRKGTGERPGTPGTETSEAPSLIRCFPQEPRYLDRNYDRTGGSEAAAWRHQFLKVIESHTSEMTIDERTEFFEACITRNKDRYIQTFAAYYGQHPEHIPDRPGGVKSTKQEQDGMRESPEIESRQEKLFKTAWTTTNAAASPFEQKRNFIPDTVAGPKGEVNPQVEPPTCKHCTAEARKERWRSPLVTLGRMFGTKTKARPTSQYNHMQQHDGATSTASISLSSTAAASSSKSSLKHTPLPRGRHHDIAPTEPAQHVEQQA</sequence>
<dbReference type="EMBL" id="CP099420">
    <property type="protein sequence ID" value="USW51462.1"/>
    <property type="molecule type" value="Genomic_DNA"/>
</dbReference>